<evidence type="ECO:0000256" key="4">
    <source>
        <dbReference type="ARBA" id="ARBA00022927"/>
    </source>
</evidence>
<name>A0ABN9SU83_9DINO</name>
<keyword evidence="4" id="KW-0653">Protein transport</keyword>
<reference evidence="7" key="1">
    <citation type="submission" date="2023-10" db="EMBL/GenBank/DDBJ databases">
        <authorList>
            <person name="Chen Y."/>
            <person name="Shah S."/>
            <person name="Dougan E. K."/>
            <person name="Thang M."/>
            <person name="Chan C."/>
        </authorList>
    </citation>
    <scope>NUCLEOTIDE SEQUENCE [LARGE SCALE GENOMIC DNA]</scope>
</reference>
<dbReference type="Gene3D" id="1.25.40.660">
    <property type="entry name" value="Vacuolar protein sorting-associated protein 35, helical subcomplex Vps35-C"/>
    <property type="match status" value="1"/>
</dbReference>
<comment type="similarity">
    <text evidence="2">Belongs to the VPS35 family.</text>
</comment>
<evidence type="ECO:0000256" key="2">
    <source>
        <dbReference type="ARBA" id="ARBA00006536"/>
    </source>
</evidence>
<keyword evidence="8" id="KW-1185">Reference proteome</keyword>
<dbReference type="Proteomes" id="UP001189429">
    <property type="component" value="Unassembled WGS sequence"/>
</dbReference>
<evidence type="ECO:0000256" key="6">
    <source>
        <dbReference type="SAM" id="MobiDB-lite"/>
    </source>
</evidence>
<dbReference type="InterPro" id="IPR042491">
    <property type="entry name" value="Vps35_C"/>
</dbReference>
<feature type="compositionally biased region" description="Gly residues" evidence="6">
    <location>
        <begin position="191"/>
        <end position="201"/>
    </location>
</feature>
<dbReference type="EMBL" id="CAUYUJ010013336">
    <property type="protein sequence ID" value="CAK0836048.1"/>
    <property type="molecule type" value="Genomic_DNA"/>
</dbReference>
<keyword evidence="5" id="KW-0472">Membrane</keyword>
<organism evidence="7 8">
    <name type="scientific">Prorocentrum cordatum</name>
    <dbReference type="NCBI Taxonomy" id="2364126"/>
    <lineage>
        <taxon>Eukaryota</taxon>
        <taxon>Sar</taxon>
        <taxon>Alveolata</taxon>
        <taxon>Dinophyceae</taxon>
        <taxon>Prorocentrales</taxon>
        <taxon>Prorocentraceae</taxon>
        <taxon>Prorocentrum</taxon>
    </lineage>
</organism>
<protein>
    <submittedName>
        <fullName evidence="7">Uncharacterized protein</fullName>
    </submittedName>
</protein>
<evidence type="ECO:0000313" key="8">
    <source>
        <dbReference type="Proteomes" id="UP001189429"/>
    </source>
</evidence>
<comment type="caution">
    <text evidence="7">The sequence shown here is derived from an EMBL/GenBank/DDBJ whole genome shotgun (WGS) entry which is preliminary data.</text>
</comment>
<evidence type="ECO:0000256" key="1">
    <source>
        <dbReference type="ARBA" id="ARBA00004170"/>
    </source>
</evidence>
<comment type="subcellular location">
    <subcellularLocation>
        <location evidence="1">Membrane</location>
        <topology evidence="1">Peripheral membrane protein</topology>
    </subcellularLocation>
</comment>
<dbReference type="Pfam" id="PF03635">
    <property type="entry name" value="Vps35"/>
    <property type="match status" value="1"/>
</dbReference>
<evidence type="ECO:0000256" key="3">
    <source>
        <dbReference type="ARBA" id="ARBA00022448"/>
    </source>
</evidence>
<gene>
    <name evidence="7" type="ORF">PCOR1329_LOCUS32666</name>
</gene>
<proteinExistence type="inferred from homology"/>
<accession>A0ABN9SU83</accession>
<evidence type="ECO:0000256" key="5">
    <source>
        <dbReference type="ARBA" id="ARBA00023136"/>
    </source>
</evidence>
<evidence type="ECO:0000313" key="7">
    <source>
        <dbReference type="EMBL" id="CAK0836048.1"/>
    </source>
</evidence>
<dbReference type="PANTHER" id="PTHR11099:SF0">
    <property type="entry name" value="VACUOLAR PROTEIN SORTING-ASSOCIATED PROTEIN 35"/>
    <property type="match status" value="1"/>
</dbReference>
<feature type="region of interest" description="Disordered" evidence="6">
    <location>
        <begin position="187"/>
        <end position="222"/>
    </location>
</feature>
<dbReference type="InterPro" id="IPR005378">
    <property type="entry name" value="Vps35"/>
</dbReference>
<sequence length="755" mass="82196">MCQLQEMGAACNRFVESALLCLERDIVEPQARFRCLQLVVGTLSEATCLDSQSFGLATDRAMRIGGELPAKRLQSRALCACALLFWCPARRESHGALRCLRQALKLADAAVHIDPLAVDLFVEVLDQAARLFGGGSAEVSAPLLSSLLALCVQHARYVEARVPAESLRALHASVEDLRAKQVSERKFATPAGGGGGWGSNGGANQPLRAVPQGALGNGQPDEPKELESLVATLPRVGDREGVERYRKTLDEKRKLAALPETPLQLQIHKAFHAMRERKTKADDLVQRFAVVESELESAKGQVRQRRVGMEAARQKHDELVQRLHRSVGPPAMPTLEVSDILNDNFVIPISIDSLLASETCLCPTTKQEQTVISSVMSGFPETAQATAVAPNCDGTCHATGGLKLLDFCIVPGGLAKTAKSVDARVKLIIAPRAPAQLAPRSESAFKKGMVSGTFPGDMTKFYEGISLERPGLHCAKWQFPAPLFRRAEEAWAAQTRACDHGLSLPALREARWHRFGICVVRFQSGFGDGCGRGQEGCIEYRKVTARDLASIGKTPGGQGDAARDSSGGEADVSMIELIGAGMDVPHIDEAMDTPLAAEADVASMRENFVPRSRMAHPIGVLSVRIGQEAWWTVDTFRERAASMVQWFNRRERLATPGLDCKQRAVPSKDLGLIARVNRRSRGDAPSPQFAYEHYREHIDPGGNLLEQLLNRMVNVFVVRNSLSHSVREDLEGHAFVWIRASLLGGSLANVEDLCV</sequence>
<dbReference type="PANTHER" id="PTHR11099">
    <property type="entry name" value="VACUOLAR SORTING PROTEIN 35"/>
    <property type="match status" value="1"/>
</dbReference>
<keyword evidence="3" id="KW-0813">Transport</keyword>